<name>A0A7C0VBT4_UNCW3</name>
<dbReference type="InterPro" id="IPR050469">
    <property type="entry name" value="Diguanylate_Cyclase"/>
</dbReference>
<dbReference type="PANTHER" id="PTHR45138">
    <property type="entry name" value="REGULATORY COMPONENTS OF SENSORY TRANSDUCTION SYSTEM"/>
    <property type="match status" value="1"/>
</dbReference>
<dbReference type="SMART" id="SM00065">
    <property type="entry name" value="GAF"/>
    <property type="match status" value="2"/>
</dbReference>
<dbReference type="GO" id="GO:1902201">
    <property type="term" value="P:negative regulation of bacterial-type flagellum-dependent cell motility"/>
    <property type="evidence" value="ECO:0007669"/>
    <property type="project" value="TreeGrafter"/>
</dbReference>
<dbReference type="Gene3D" id="3.30.450.40">
    <property type="match status" value="2"/>
</dbReference>
<dbReference type="InterPro" id="IPR003018">
    <property type="entry name" value="GAF"/>
</dbReference>
<dbReference type="SUPFAM" id="SSF55781">
    <property type="entry name" value="GAF domain-like"/>
    <property type="match status" value="2"/>
</dbReference>
<dbReference type="Pfam" id="PF00990">
    <property type="entry name" value="GGDEF"/>
    <property type="match status" value="1"/>
</dbReference>
<dbReference type="Pfam" id="PF01590">
    <property type="entry name" value="GAF"/>
    <property type="match status" value="2"/>
</dbReference>
<gene>
    <name evidence="2" type="ORF">ENF18_07180</name>
</gene>
<dbReference type="AlphaFoldDB" id="A0A7C0VBT4"/>
<dbReference type="NCBIfam" id="TIGR00254">
    <property type="entry name" value="GGDEF"/>
    <property type="match status" value="1"/>
</dbReference>
<dbReference type="SUPFAM" id="SSF55073">
    <property type="entry name" value="Nucleotide cyclase"/>
    <property type="match status" value="1"/>
</dbReference>
<dbReference type="Proteomes" id="UP000885847">
    <property type="component" value="Unassembled WGS sequence"/>
</dbReference>
<dbReference type="PROSITE" id="PS50887">
    <property type="entry name" value="GGDEF"/>
    <property type="match status" value="1"/>
</dbReference>
<dbReference type="GO" id="GO:0005886">
    <property type="term" value="C:plasma membrane"/>
    <property type="evidence" value="ECO:0007669"/>
    <property type="project" value="TreeGrafter"/>
</dbReference>
<proteinExistence type="predicted"/>
<dbReference type="SMART" id="SM00267">
    <property type="entry name" value="GGDEF"/>
    <property type="match status" value="1"/>
</dbReference>
<dbReference type="EMBL" id="DQWE01000340">
    <property type="protein sequence ID" value="HDI83553.1"/>
    <property type="molecule type" value="Genomic_DNA"/>
</dbReference>
<protein>
    <submittedName>
        <fullName evidence="2">Sensor domain-containing diguanylate cyclase</fullName>
    </submittedName>
</protein>
<dbReference type="GO" id="GO:0052621">
    <property type="term" value="F:diguanylate cyclase activity"/>
    <property type="evidence" value="ECO:0007669"/>
    <property type="project" value="TreeGrafter"/>
</dbReference>
<organism evidence="2">
    <name type="scientific">candidate division WOR-3 bacterium</name>
    <dbReference type="NCBI Taxonomy" id="2052148"/>
    <lineage>
        <taxon>Bacteria</taxon>
        <taxon>Bacteria division WOR-3</taxon>
    </lineage>
</organism>
<dbReference type="PANTHER" id="PTHR45138:SF6">
    <property type="entry name" value="DIGUANYLATE CYCLASE DGCN"/>
    <property type="match status" value="1"/>
</dbReference>
<dbReference type="Gene3D" id="3.30.70.270">
    <property type="match status" value="1"/>
</dbReference>
<dbReference type="InterPro" id="IPR029787">
    <property type="entry name" value="Nucleotide_cyclase"/>
</dbReference>
<dbReference type="CDD" id="cd01949">
    <property type="entry name" value="GGDEF"/>
    <property type="match status" value="1"/>
</dbReference>
<evidence type="ECO:0000313" key="2">
    <source>
        <dbReference type="EMBL" id="HDI83553.1"/>
    </source>
</evidence>
<reference evidence="2" key="1">
    <citation type="journal article" date="2020" name="mSystems">
        <title>Genome- and Community-Level Interaction Insights into Carbon Utilization and Element Cycling Functions of Hydrothermarchaeota in Hydrothermal Sediment.</title>
        <authorList>
            <person name="Zhou Z."/>
            <person name="Liu Y."/>
            <person name="Xu W."/>
            <person name="Pan J."/>
            <person name="Luo Z.H."/>
            <person name="Li M."/>
        </authorList>
    </citation>
    <scope>NUCLEOTIDE SEQUENCE [LARGE SCALE GENOMIC DNA]</scope>
    <source>
        <strain evidence="2">HyVt-102</strain>
    </source>
</reference>
<evidence type="ECO:0000259" key="1">
    <source>
        <dbReference type="PROSITE" id="PS50887"/>
    </source>
</evidence>
<sequence>MRPEFKIFSRIIKAINSPSKGIDEVLHIIMVNISELIQAEAWSLFILDEEKRELVFHEVFGEKAEKLKGMRIPMDKGIVGWVATNKKPVIVDDVYKDKRFFKEVDKKSRFKTKSILAVPMISRGKLVGVVEVINKKDGKPFTKGDLEIIKTYVEQAALALENANLLKNLKQKIDYLTLLSRINRNITSILDFKLLLNRSAEIIRKTFGYHYVCIGLKRGKKVILQGFSTAEGLPPRRTVIYEGEGIVGEAIRLKKPVVVKDVSKETRYLPGIEGTLSEMVIPIKKKGQLLGIIDIGNNYSDSFKSEEIEVITQVSHQLAVAIENAKLYEKIKESTLKDDLTGFYNSRYTEGPLKDLVNEAVKEGHPVSLIFLDLDHFKWVNDSFDHLVGSYTLRLVANRLKRYIKDVGIGIRYGGDEYMIILPGMNLKEAVEFAEFLRKKLNGRRFKISKNTRYRISASFGVSSMPEVAGSVEELIRTADIAMYKVKELGRNNTAYFDKERRIKLVNDWKDRI</sequence>
<dbReference type="InterPro" id="IPR029016">
    <property type="entry name" value="GAF-like_dom_sf"/>
</dbReference>
<dbReference type="InterPro" id="IPR000160">
    <property type="entry name" value="GGDEF_dom"/>
</dbReference>
<feature type="domain" description="GGDEF" evidence="1">
    <location>
        <begin position="365"/>
        <end position="499"/>
    </location>
</feature>
<accession>A0A7C0VBT4</accession>
<comment type="caution">
    <text evidence="2">The sequence shown here is derived from an EMBL/GenBank/DDBJ whole genome shotgun (WGS) entry which is preliminary data.</text>
</comment>
<dbReference type="InterPro" id="IPR043128">
    <property type="entry name" value="Rev_trsase/Diguanyl_cyclase"/>
</dbReference>
<dbReference type="GO" id="GO:0043709">
    <property type="term" value="P:cell adhesion involved in single-species biofilm formation"/>
    <property type="evidence" value="ECO:0007669"/>
    <property type="project" value="TreeGrafter"/>
</dbReference>